<evidence type="ECO:0000259" key="1">
    <source>
        <dbReference type="PROSITE" id="PS00028"/>
    </source>
</evidence>
<proteinExistence type="predicted"/>
<feature type="non-terminal residue" evidence="2">
    <location>
        <position position="79"/>
    </location>
</feature>
<reference evidence="2" key="1">
    <citation type="journal article" date="2013" name="BMC Genomics">
        <title>Unscrambling butterfly oogenesis.</title>
        <authorList>
            <person name="Carter J.M."/>
            <person name="Baker S.C."/>
            <person name="Pink R."/>
            <person name="Carter D.R."/>
            <person name="Collins A."/>
            <person name="Tomlin J."/>
            <person name="Gibbs M."/>
            <person name="Breuker C.J."/>
        </authorList>
    </citation>
    <scope>NUCLEOTIDE SEQUENCE</scope>
    <source>
        <tissue evidence="2">Ovary</tissue>
    </source>
</reference>
<accession>S4NMH2</accession>
<evidence type="ECO:0000313" key="2">
    <source>
        <dbReference type="EMBL" id="JAA78254.1"/>
    </source>
</evidence>
<dbReference type="EMBL" id="GAIX01014306">
    <property type="protein sequence ID" value="JAA78254.1"/>
    <property type="molecule type" value="Transcribed_RNA"/>
</dbReference>
<sequence>MCSKYFPNIKLHMLKHAGMRTVKCELCPSSFFDLKGLSTHVNFRHKFADKYKCTINDCTLKFPSQPMLDYHVMRYHKSM</sequence>
<dbReference type="AlphaFoldDB" id="S4NMH2"/>
<feature type="domain" description="C2H2-type" evidence="1">
    <location>
        <begin position="24"/>
        <end position="45"/>
    </location>
</feature>
<dbReference type="PROSITE" id="PS00028">
    <property type="entry name" value="ZINC_FINGER_C2H2_1"/>
    <property type="match status" value="2"/>
</dbReference>
<dbReference type="Gene3D" id="3.30.160.60">
    <property type="entry name" value="Classic Zinc Finger"/>
    <property type="match status" value="1"/>
</dbReference>
<name>S4NMH2_9NEOP</name>
<protein>
    <submittedName>
        <fullName evidence="2">Zinc finger protein</fullName>
    </submittedName>
</protein>
<dbReference type="SUPFAM" id="SSF57667">
    <property type="entry name" value="beta-beta-alpha zinc fingers"/>
    <property type="match status" value="2"/>
</dbReference>
<dbReference type="InterPro" id="IPR013087">
    <property type="entry name" value="Znf_C2H2_type"/>
</dbReference>
<organism evidence="2">
    <name type="scientific">Pararge aegeria</name>
    <name type="common">speckled wood butterfly</name>
    <dbReference type="NCBI Taxonomy" id="116150"/>
    <lineage>
        <taxon>Eukaryota</taxon>
        <taxon>Metazoa</taxon>
        <taxon>Ecdysozoa</taxon>
        <taxon>Arthropoda</taxon>
        <taxon>Hexapoda</taxon>
        <taxon>Insecta</taxon>
        <taxon>Pterygota</taxon>
        <taxon>Neoptera</taxon>
        <taxon>Endopterygota</taxon>
        <taxon>Lepidoptera</taxon>
        <taxon>Glossata</taxon>
        <taxon>Ditrysia</taxon>
        <taxon>Papilionoidea</taxon>
        <taxon>Nymphalidae</taxon>
        <taxon>Satyrinae</taxon>
        <taxon>Satyrini</taxon>
        <taxon>Parargina</taxon>
        <taxon>Pararge</taxon>
    </lineage>
</organism>
<dbReference type="SMART" id="SM00355">
    <property type="entry name" value="ZnF_C2H2"/>
    <property type="match status" value="2"/>
</dbReference>
<dbReference type="InterPro" id="IPR036236">
    <property type="entry name" value="Znf_C2H2_sf"/>
</dbReference>
<reference evidence="2" key="2">
    <citation type="submission" date="2013-05" db="EMBL/GenBank/DDBJ databases">
        <authorList>
            <person name="Carter J.-M."/>
            <person name="Baker S.C."/>
            <person name="Pink R."/>
            <person name="Carter D.R.F."/>
            <person name="Collins A."/>
            <person name="Tomlin J."/>
            <person name="Gibbs M."/>
            <person name="Breuker C.J."/>
        </authorList>
    </citation>
    <scope>NUCLEOTIDE SEQUENCE</scope>
    <source>
        <tissue evidence="2">Ovary</tissue>
    </source>
</reference>
<feature type="domain" description="C2H2-type" evidence="1">
    <location>
        <begin position="53"/>
        <end position="76"/>
    </location>
</feature>